<gene>
    <name evidence="1" type="ORF">CLV30_10199</name>
</gene>
<name>A0A2P8EF79_9ACTN</name>
<comment type="caution">
    <text evidence="1">The sequence shown here is derived from an EMBL/GenBank/DDBJ whole genome shotgun (WGS) entry which is preliminary data.</text>
</comment>
<protein>
    <submittedName>
        <fullName evidence="1">Uncharacterized DUF497 family protein</fullName>
    </submittedName>
</protein>
<accession>A0A2P8EF79</accession>
<dbReference type="RefSeq" id="WP_205740340.1">
    <property type="nucleotide sequence ID" value="NZ_ML142897.1"/>
</dbReference>
<sequence>MENTPDWSIRGDYIATRSTRHPGDTNIDPAWADQAFTDTLRVVFDPDYASKTGRSTRTIGYSPTAGFIITVITVVEDDHLWGVNAWRSNTKDTAAYEHDERSH</sequence>
<dbReference type="AlphaFoldDB" id="A0A2P8EF79"/>
<reference evidence="1 2" key="1">
    <citation type="submission" date="2018-03" db="EMBL/GenBank/DDBJ databases">
        <title>Genomic Encyclopedia of Archaeal and Bacterial Type Strains, Phase II (KMG-II): from individual species to whole genera.</title>
        <authorList>
            <person name="Goeker M."/>
        </authorList>
    </citation>
    <scope>NUCLEOTIDE SEQUENCE [LARGE SCALE GENOMIC DNA]</scope>
    <source>
        <strain evidence="1 2">DSM 45211</strain>
    </source>
</reference>
<evidence type="ECO:0000313" key="2">
    <source>
        <dbReference type="Proteomes" id="UP000243528"/>
    </source>
</evidence>
<evidence type="ECO:0000313" key="1">
    <source>
        <dbReference type="EMBL" id="PSL08132.1"/>
    </source>
</evidence>
<organism evidence="1 2">
    <name type="scientific">Haloactinopolyspora alba</name>
    <dbReference type="NCBI Taxonomy" id="648780"/>
    <lineage>
        <taxon>Bacteria</taxon>
        <taxon>Bacillati</taxon>
        <taxon>Actinomycetota</taxon>
        <taxon>Actinomycetes</taxon>
        <taxon>Jiangellales</taxon>
        <taxon>Jiangellaceae</taxon>
        <taxon>Haloactinopolyspora</taxon>
    </lineage>
</organism>
<keyword evidence="2" id="KW-1185">Reference proteome</keyword>
<dbReference type="EMBL" id="PYGE01000001">
    <property type="protein sequence ID" value="PSL08132.1"/>
    <property type="molecule type" value="Genomic_DNA"/>
</dbReference>
<dbReference type="Proteomes" id="UP000243528">
    <property type="component" value="Unassembled WGS sequence"/>
</dbReference>
<proteinExistence type="predicted"/>